<dbReference type="EMBL" id="JH597773">
    <property type="protein sequence ID" value="EHQ04828.1"/>
    <property type="molecule type" value="Genomic_DNA"/>
</dbReference>
<dbReference type="Proteomes" id="UP000005737">
    <property type="component" value="Unassembled WGS sequence"/>
</dbReference>
<dbReference type="AlphaFoldDB" id="H2CHK5"/>
<evidence type="ECO:0000313" key="1">
    <source>
        <dbReference type="EMBL" id="EHQ04828.1"/>
    </source>
</evidence>
<accession>H2CHK5</accession>
<proteinExistence type="predicted"/>
<gene>
    <name evidence="1" type="ORF">Lepil_0118</name>
</gene>
<sequence length="353" mass="40240">MGCPKNPVRFNQTDQGYRAGMSAAGLMRRKEEEAGWVDYYGDDDTLDDRPRSSLSDFDPEYMAQKLAEAMGEPPEGERMGQTPPQRDPRLIRPWIREGMSFESWKQSKLASGELVQRIGEDGKTIYSLMPKDGNPTARGNIIRIDYSKDGHTFTRYMYEDTNGDGRLNKDVLIIERFNTTKVAGESLLVQTARIDNSDRFDSNTFSVSDDGSSISFTAKKGRSHFRFDTVDDNRRPTQATYAIAFYEPRADGEETKVTKPGDLTPLAYIEVYDQDTDQLLGQWHVNAQTGEMTWSTKNAPALKEHENRTIQRIQADDLTDAWKQGNKGFHLRAKYDSKGRFITTDEPWRRGLE</sequence>
<keyword evidence="2" id="KW-1185">Reference proteome</keyword>
<reference evidence="1 2" key="1">
    <citation type="submission" date="2011-10" db="EMBL/GenBank/DDBJ databases">
        <title>The Improved High-Quality Draft genome of Leptonema illini DSM 21528.</title>
        <authorList>
            <consortium name="US DOE Joint Genome Institute (JGI-PGF)"/>
            <person name="Lucas S."/>
            <person name="Copeland A."/>
            <person name="Lapidus A."/>
            <person name="Glavina del Rio T."/>
            <person name="Dalin E."/>
            <person name="Tice H."/>
            <person name="Bruce D."/>
            <person name="Goodwin L."/>
            <person name="Pitluck S."/>
            <person name="Peters L."/>
            <person name="Mikhailova N."/>
            <person name="Held B."/>
            <person name="Kyrpides N."/>
            <person name="Mavromatis K."/>
            <person name="Ivanova N."/>
            <person name="Markowitz V."/>
            <person name="Cheng J.-F."/>
            <person name="Hugenholtz P."/>
            <person name="Woyke T."/>
            <person name="Wu D."/>
            <person name="Gronow S."/>
            <person name="Wellnitz S."/>
            <person name="Brambilla E.-M."/>
            <person name="Klenk H.-P."/>
            <person name="Eisen J.A."/>
        </authorList>
    </citation>
    <scope>NUCLEOTIDE SEQUENCE [LARGE SCALE GENOMIC DNA]</scope>
    <source>
        <strain evidence="1 2">DSM 21528</strain>
    </source>
</reference>
<dbReference type="HOGENOM" id="CLU_784818_0_0_12"/>
<organism evidence="1 2">
    <name type="scientific">Leptonema illini DSM 21528</name>
    <dbReference type="NCBI Taxonomy" id="929563"/>
    <lineage>
        <taxon>Bacteria</taxon>
        <taxon>Pseudomonadati</taxon>
        <taxon>Spirochaetota</taxon>
        <taxon>Spirochaetia</taxon>
        <taxon>Leptospirales</taxon>
        <taxon>Leptospiraceae</taxon>
        <taxon>Leptonema</taxon>
    </lineage>
</organism>
<name>H2CHK5_9LEPT</name>
<protein>
    <submittedName>
        <fullName evidence="1">Uncharacterized protein</fullName>
    </submittedName>
</protein>
<evidence type="ECO:0000313" key="2">
    <source>
        <dbReference type="Proteomes" id="UP000005737"/>
    </source>
</evidence>